<feature type="domain" description="AMP-binding enzyme C-terminal" evidence="9">
    <location>
        <begin position="499"/>
        <end position="574"/>
    </location>
</feature>
<comment type="catalytic activity">
    <reaction evidence="6">
        <text>octanoate + ATP + CoA = octanoyl-CoA + AMP + diphosphate</text>
        <dbReference type="Rhea" id="RHEA:33631"/>
        <dbReference type="ChEBI" id="CHEBI:25646"/>
        <dbReference type="ChEBI" id="CHEBI:30616"/>
        <dbReference type="ChEBI" id="CHEBI:33019"/>
        <dbReference type="ChEBI" id="CHEBI:57287"/>
        <dbReference type="ChEBI" id="CHEBI:57386"/>
        <dbReference type="ChEBI" id="CHEBI:456215"/>
    </reaction>
</comment>
<dbReference type="SUPFAM" id="SSF56801">
    <property type="entry name" value="Acetyl-CoA synthetase-like"/>
    <property type="match status" value="1"/>
</dbReference>
<dbReference type="InterPro" id="IPR020845">
    <property type="entry name" value="AMP-binding_CS"/>
</dbReference>
<comment type="similarity">
    <text evidence="1">Belongs to the ATP-dependent AMP-binding enzyme family.</text>
</comment>
<feature type="domain" description="AMP-dependent synthetase/ligase" evidence="8">
    <location>
        <begin position="57"/>
        <end position="447"/>
    </location>
</feature>
<dbReference type="PROSITE" id="PS00455">
    <property type="entry name" value="AMP_BINDING"/>
    <property type="match status" value="1"/>
</dbReference>
<evidence type="ECO:0000313" key="10">
    <source>
        <dbReference type="EMBL" id="VVC42215.1"/>
    </source>
</evidence>
<sequence>MTSSFLKITKINGLRAFSRRRDASDLVLKNGHRSKHSYLYGASIDPLRPYTIGRIFNDAVRQNPDQKYLVSRHENKTYTYATIDSEVDKLCRSFNAIGLKRGERIGVWMPNCALYVSLVLAASRLGLIFVNINPAYQSDELKHSLTLVGVKCLVALETFKTQNYPEIIERIDQDIWKRPPNSPVKSKVLPFLETVVFNSENRINGAYNLESFLDLGSNRNYDVPNIQPDEGCNIQFTSGTTGKPKATLLNHFGMVNNINFIMKRLGIHENGNLNTFCCMPPLFHTFGLSIGILGTLITKSTLYFPSAHFEPKAAVDVIIQDKCTFIFGTPTVLVDVIAAFEKLPPEQRNNKVKYAMTGGAPCSPVLIKKFKKTFPGTKLVSVFGMTETSPITFQNYHDDTDEQIMSTVGQIHDHVEAKVVDLNGEMVPFGTPGELLIRGYVNMIGYYNDEEKTKETIDSTKWLKTGDQFMLYENGYGNVVGRTKDMIIRGGENIFPVDIEYFLESHPLITQVQVYGVPDERMGEEVCASVIVKEGSTLTETDIKSYCKGKISHFKVPKYVFIEKGEFPKTGSGKVQKFLLKEIAIKRIAKYNEHY</sequence>
<comment type="function">
    <text evidence="3">Acyl-CoA synthases catalyze the initial reaction in fatty acid metabolism, by forming a thioester with CoA. Has some preference toward medium-chain substrates. Plays a role in adipocyte differentiation.</text>
</comment>
<dbReference type="InterPro" id="IPR025110">
    <property type="entry name" value="AMP-bd_C"/>
</dbReference>
<organism evidence="10 11">
    <name type="scientific">Cinara cedri</name>
    <dbReference type="NCBI Taxonomy" id="506608"/>
    <lineage>
        <taxon>Eukaryota</taxon>
        <taxon>Metazoa</taxon>
        <taxon>Ecdysozoa</taxon>
        <taxon>Arthropoda</taxon>
        <taxon>Hexapoda</taxon>
        <taxon>Insecta</taxon>
        <taxon>Pterygota</taxon>
        <taxon>Neoptera</taxon>
        <taxon>Paraneoptera</taxon>
        <taxon>Hemiptera</taxon>
        <taxon>Sternorrhyncha</taxon>
        <taxon>Aphidomorpha</taxon>
        <taxon>Aphidoidea</taxon>
        <taxon>Aphididae</taxon>
        <taxon>Lachninae</taxon>
        <taxon>Cinara</taxon>
    </lineage>
</organism>
<evidence type="ECO:0000256" key="2">
    <source>
        <dbReference type="ARBA" id="ARBA00022598"/>
    </source>
</evidence>
<keyword evidence="2 10" id="KW-0436">Ligase</keyword>
<dbReference type="Pfam" id="PF13193">
    <property type="entry name" value="AMP-binding_C"/>
    <property type="match status" value="1"/>
</dbReference>
<dbReference type="InterPro" id="IPR000873">
    <property type="entry name" value="AMP-dep_synth/lig_dom"/>
</dbReference>
<reference evidence="10 11" key="1">
    <citation type="submission" date="2019-08" db="EMBL/GenBank/DDBJ databases">
        <authorList>
            <person name="Alioto T."/>
            <person name="Alioto T."/>
            <person name="Gomez Garrido J."/>
        </authorList>
    </citation>
    <scope>NUCLEOTIDE SEQUENCE [LARGE SCALE GENOMIC DNA]</scope>
</reference>
<evidence type="ECO:0000313" key="11">
    <source>
        <dbReference type="Proteomes" id="UP000325440"/>
    </source>
</evidence>
<protein>
    <recommendedName>
        <fullName evidence="5">Medium-chain acyl-CoA ligase ACSF2, mitochondrial</fullName>
        <ecNumber evidence="4">6.2.1.2</ecNumber>
    </recommendedName>
</protein>
<keyword evidence="11" id="KW-1185">Reference proteome</keyword>
<proteinExistence type="inferred from homology"/>
<dbReference type="InterPro" id="IPR042099">
    <property type="entry name" value="ANL_N_sf"/>
</dbReference>
<evidence type="ECO:0000256" key="4">
    <source>
        <dbReference type="ARBA" id="ARBA00039009"/>
    </source>
</evidence>
<dbReference type="Pfam" id="PF00501">
    <property type="entry name" value="AMP-binding"/>
    <property type="match status" value="1"/>
</dbReference>
<evidence type="ECO:0000256" key="3">
    <source>
        <dbReference type="ARBA" id="ARBA00037247"/>
    </source>
</evidence>
<dbReference type="PANTHER" id="PTHR43201">
    <property type="entry name" value="ACYL-COA SYNTHETASE"/>
    <property type="match status" value="1"/>
</dbReference>
<gene>
    <name evidence="10" type="ORF">CINCED_3A019046</name>
</gene>
<evidence type="ECO:0000259" key="8">
    <source>
        <dbReference type="Pfam" id="PF00501"/>
    </source>
</evidence>
<dbReference type="Gene3D" id="3.30.300.30">
    <property type="match status" value="1"/>
</dbReference>
<evidence type="ECO:0000256" key="7">
    <source>
        <dbReference type="ARBA" id="ARBA00048277"/>
    </source>
</evidence>
<comment type="catalytic activity">
    <reaction evidence="7">
        <text>a medium-chain fatty acid + ATP + CoA = a medium-chain fatty acyl-CoA + AMP + diphosphate</text>
        <dbReference type="Rhea" id="RHEA:48340"/>
        <dbReference type="ChEBI" id="CHEBI:30616"/>
        <dbReference type="ChEBI" id="CHEBI:33019"/>
        <dbReference type="ChEBI" id="CHEBI:57287"/>
        <dbReference type="ChEBI" id="CHEBI:59558"/>
        <dbReference type="ChEBI" id="CHEBI:90546"/>
        <dbReference type="ChEBI" id="CHEBI:456215"/>
        <dbReference type="EC" id="6.2.1.2"/>
    </reaction>
</comment>
<evidence type="ECO:0000256" key="1">
    <source>
        <dbReference type="ARBA" id="ARBA00006432"/>
    </source>
</evidence>
<dbReference type="EC" id="6.2.1.2" evidence="4"/>
<dbReference type="PANTHER" id="PTHR43201:SF5">
    <property type="entry name" value="MEDIUM-CHAIN ACYL-COA LIGASE ACSF2, MITOCHONDRIAL"/>
    <property type="match status" value="1"/>
</dbReference>
<dbReference type="Gene3D" id="3.40.50.12780">
    <property type="entry name" value="N-terminal domain of ligase-like"/>
    <property type="match status" value="1"/>
</dbReference>
<dbReference type="GO" id="GO:0006631">
    <property type="term" value="P:fatty acid metabolic process"/>
    <property type="evidence" value="ECO:0007669"/>
    <property type="project" value="TreeGrafter"/>
</dbReference>
<evidence type="ECO:0000256" key="6">
    <source>
        <dbReference type="ARBA" id="ARBA00047319"/>
    </source>
</evidence>
<dbReference type="FunFam" id="3.30.300.30:FF:000008">
    <property type="entry name" value="2,3-dihydroxybenzoate-AMP ligase"/>
    <property type="match status" value="1"/>
</dbReference>
<dbReference type="Proteomes" id="UP000325440">
    <property type="component" value="Unassembled WGS sequence"/>
</dbReference>
<dbReference type="EMBL" id="CABPRJ010001942">
    <property type="protein sequence ID" value="VVC42215.1"/>
    <property type="molecule type" value="Genomic_DNA"/>
</dbReference>
<dbReference type="InterPro" id="IPR045851">
    <property type="entry name" value="AMP-bd_C_sf"/>
</dbReference>
<dbReference type="AlphaFoldDB" id="A0A5E4NEN4"/>
<evidence type="ECO:0000259" key="9">
    <source>
        <dbReference type="Pfam" id="PF13193"/>
    </source>
</evidence>
<dbReference type="OrthoDB" id="10253115at2759"/>
<name>A0A5E4NEN4_9HEMI</name>
<accession>A0A5E4NEN4</accession>
<evidence type="ECO:0000256" key="5">
    <source>
        <dbReference type="ARBA" id="ARBA00039638"/>
    </source>
</evidence>
<dbReference type="GO" id="GO:0031956">
    <property type="term" value="F:medium-chain fatty acid-CoA ligase activity"/>
    <property type="evidence" value="ECO:0007669"/>
    <property type="project" value="UniProtKB-EC"/>
</dbReference>